<evidence type="ECO:0000313" key="9">
    <source>
        <dbReference type="Proteomes" id="UP000319257"/>
    </source>
</evidence>
<comment type="caution">
    <text evidence="8">The sequence shown here is derived from an EMBL/GenBank/DDBJ whole genome shotgun (WGS) entry which is preliminary data.</text>
</comment>
<dbReference type="SUPFAM" id="SSF50129">
    <property type="entry name" value="GroES-like"/>
    <property type="match status" value="1"/>
</dbReference>
<dbReference type="Gene3D" id="3.40.50.720">
    <property type="entry name" value="NAD(P)-binding Rossmann-like Domain"/>
    <property type="match status" value="1"/>
</dbReference>
<sequence length="348" mass="36983">MARQIPKTMKAGQYDPKQGKVVVNEIPVPVPGKNEMLVKIKSASLCHSDFLAMEQTKDEPVTIGHEGCGHIVAFDPSAEGKGFSVGDAVGFLCFRGCCYNCRGCSIHFTHCETGGQRLQGWPGTDGFFAEYAIVDYHAAIKLDESVWDMTRASAVFCAGVTTFHSIDQCDLSPGDWFGVVGCGGLGQMAIQYAKAMGLRVVATDVAVANLAEAKSQGADAVFNSMQSGYIDEIKKLTGGGCKAVAVYTNADKAYETAPSLIAVGGTLMAVGLPKNPIKVDVMDIAVSNYQLKSTNTGNHIGLPKVVEFTGKHGIMPVVDIKPGLESLPEMVEAMRMGKASKRQAVVFS</sequence>
<keyword evidence="4" id="KW-0862">Zinc</keyword>
<dbReference type="InterPro" id="IPR011032">
    <property type="entry name" value="GroES-like_sf"/>
</dbReference>
<dbReference type="InterPro" id="IPR036291">
    <property type="entry name" value="NAD(P)-bd_dom_sf"/>
</dbReference>
<dbReference type="Proteomes" id="UP000319257">
    <property type="component" value="Unassembled WGS sequence"/>
</dbReference>
<evidence type="ECO:0000256" key="6">
    <source>
        <dbReference type="ARBA" id="ARBA00023027"/>
    </source>
</evidence>
<dbReference type="RefSeq" id="XP_030995433.1">
    <property type="nucleotide sequence ID" value="XM_031140500.1"/>
</dbReference>
<keyword evidence="6" id="KW-0520">NAD</keyword>
<dbReference type="InParanoid" id="A0A507AUT9"/>
<dbReference type="GO" id="GO:0046872">
    <property type="term" value="F:metal ion binding"/>
    <property type="evidence" value="ECO:0007669"/>
    <property type="project" value="UniProtKB-KW"/>
</dbReference>
<dbReference type="PANTHER" id="PTHR42940:SF8">
    <property type="entry name" value="VACUOLAR PROTEIN SORTING-ASSOCIATED PROTEIN 11"/>
    <property type="match status" value="1"/>
</dbReference>
<dbReference type="FunFam" id="3.40.50.720:FF:000039">
    <property type="entry name" value="Alcohol dehydrogenase AdhP"/>
    <property type="match status" value="1"/>
</dbReference>
<dbReference type="InterPro" id="IPR013149">
    <property type="entry name" value="ADH-like_C"/>
</dbReference>
<comment type="similarity">
    <text evidence="2">Belongs to the zinc-containing alcohol dehydrogenase family.</text>
</comment>
<dbReference type="AlphaFoldDB" id="A0A507AUT9"/>
<dbReference type="GO" id="GO:0004022">
    <property type="term" value="F:alcohol dehydrogenase (NAD+) activity"/>
    <property type="evidence" value="ECO:0007669"/>
    <property type="project" value="TreeGrafter"/>
</dbReference>
<evidence type="ECO:0000256" key="5">
    <source>
        <dbReference type="ARBA" id="ARBA00023002"/>
    </source>
</evidence>
<evidence type="ECO:0000256" key="1">
    <source>
        <dbReference type="ARBA" id="ARBA00001947"/>
    </source>
</evidence>
<dbReference type="Pfam" id="PF00107">
    <property type="entry name" value="ADH_zinc_N"/>
    <property type="match status" value="1"/>
</dbReference>
<dbReference type="InterPro" id="IPR020843">
    <property type="entry name" value="ER"/>
</dbReference>
<proteinExistence type="inferred from homology"/>
<dbReference type="InterPro" id="IPR013154">
    <property type="entry name" value="ADH-like_N"/>
</dbReference>
<reference evidence="8 9" key="1">
    <citation type="submission" date="2019-06" db="EMBL/GenBank/DDBJ databases">
        <title>Draft genome sequence of the filamentous fungus Phialemoniopsis curvata isolated from diesel fuel.</title>
        <authorList>
            <person name="Varaljay V.A."/>
            <person name="Lyon W.J."/>
            <person name="Crouch A.L."/>
            <person name="Drake C.E."/>
            <person name="Hollomon J.M."/>
            <person name="Nadeau L.J."/>
            <person name="Nunn H.S."/>
            <person name="Stevenson B.S."/>
            <person name="Bojanowski C.L."/>
            <person name="Crookes-Goodson W.J."/>
        </authorList>
    </citation>
    <scope>NUCLEOTIDE SEQUENCE [LARGE SCALE GENOMIC DNA]</scope>
    <source>
        <strain evidence="8 9">D216</strain>
    </source>
</reference>
<protein>
    <recommendedName>
        <fullName evidence="7">Enoyl reductase (ER) domain-containing protein</fullName>
    </recommendedName>
</protein>
<feature type="domain" description="Enoyl reductase (ER)" evidence="7">
    <location>
        <begin position="19"/>
        <end position="346"/>
    </location>
</feature>
<evidence type="ECO:0000259" key="7">
    <source>
        <dbReference type="SMART" id="SM00829"/>
    </source>
</evidence>
<comment type="cofactor">
    <cofactor evidence="1">
        <name>Zn(2+)</name>
        <dbReference type="ChEBI" id="CHEBI:29105"/>
    </cofactor>
</comment>
<organism evidence="8 9">
    <name type="scientific">Thyridium curvatum</name>
    <dbReference type="NCBI Taxonomy" id="1093900"/>
    <lineage>
        <taxon>Eukaryota</taxon>
        <taxon>Fungi</taxon>
        <taxon>Dikarya</taxon>
        <taxon>Ascomycota</taxon>
        <taxon>Pezizomycotina</taxon>
        <taxon>Sordariomycetes</taxon>
        <taxon>Sordariomycetidae</taxon>
        <taxon>Thyridiales</taxon>
        <taxon>Thyridiaceae</taxon>
        <taxon>Thyridium</taxon>
    </lineage>
</organism>
<name>A0A507AUT9_9PEZI</name>
<keyword evidence="3" id="KW-0479">Metal-binding</keyword>
<dbReference type="OrthoDB" id="1879366at2759"/>
<dbReference type="PANTHER" id="PTHR42940">
    <property type="entry name" value="ALCOHOL DEHYDROGENASE 1-RELATED"/>
    <property type="match status" value="1"/>
</dbReference>
<dbReference type="STRING" id="1093900.A0A507AUT9"/>
<dbReference type="EMBL" id="SKBQ01000032">
    <property type="protein sequence ID" value="TPX13722.1"/>
    <property type="molecule type" value="Genomic_DNA"/>
</dbReference>
<dbReference type="SUPFAM" id="SSF51735">
    <property type="entry name" value="NAD(P)-binding Rossmann-fold domains"/>
    <property type="match status" value="1"/>
</dbReference>
<dbReference type="SMART" id="SM00829">
    <property type="entry name" value="PKS_ER"/>
    <property type="match status" value="1"/>
</dbReference>
<dbReference type="Pfam" id="PF08240">
    <property type="entry name" value="ADH_N"/>
    <property type="match status" value="1"/>
</dbReference>
<dbReference type="GO" id="GO:0005737">
    <property type="term" value="C:cytoplasm"/>
    <property type="evidence" value="ECO:0007669"/>
    <property type="project" value="TreeGrafter"/>
</dbReference>
<keyword evidence="5" id="KW-0560">Oxidoreductase</keyword>
<evidence type="ECO:0000256" key="4">
    <source>
        <dbReference type="ARBA" id="ARBA00022833"/>
    </source>
</evidence>
<evidence type="ECO:0000313" key="8">
    <source>
        <dbReference type="EMBL" id="TPX13722.1"/>
    </source>
</evidence>
<evidence type="ECO:0000256" key="3">
    <source>
        <dbReference type="ARBA" id="ARBA00022723"/>
    </source>
</evidence>
<dbReference type="GeneID" id="41973372"/>
<gene>
    <name evidence="8" type="ORF">E0L32_005925</name>
</gene>
<accession>A0A507AUT9</accession>
<dbReference type="Gene3D" id="3.90.180.10">
    <property type="entry name" value="Medium-chain alcohol dehydrogenases, catalytic domain"/>
    <property type="match status" value="1"/>
</dbReference>
<keyword evidence="9" id="KW-1185">Reference proteome</keyword>
<evidence type="ECO:0000256" key="2">
    <source>
        <dbReference type="ARBA" id="ARBA00008072"/>
    </source>
</evidence>